<dbReference type="Proteomes" id="UP000324611">
    <property type="component" value="Unassembled WGS sequence"/>
</dbReference>
<evidence type="ECO:0000313" key="1">
    <source>
        <dbReference type="EMBL" id="KAA2242821.1"/>
    </source>
</evidence>
<organism evidence="1 2">
    <name type="scientific">Chitinophaga agrisoli</name>
    <dbReference type="NCBI Taxonomy" id="2607653"/>
    <lineage>
        <taxon>Bacteria</taxon>
        <taxon>Pseudomonadati</taxon>
        <taxon>Bacteroidota</taxon>
        <taxon>Chitinophagia</taxon>
        <taxon>Chitinophagales</taxon>
        <taxon>Chitinophagaceae</taxon>
        <taxon>Chitinophaga</taxon>
    </lineage>
</organism>
<protein>
    <submittedName>
        <fullName evidence="1">Uncharacterized protein</fullName>
    </submittedName>
</protein>
<reference evidence="1 2" key="1">
    <citation type="submission" date="2019-09" db="EMBL/GenBank/DDBJ databases">
        <title>Chitinophaga ginsengihumi sp. nov., isolated from soil of ginseng rhizosphere.</title>
        <authorList>
            <person name="Lee J."/>
        </authorList>
    </citation>
    <scope>NUCLEOTIDE SEQUENCE [LARGE SCALE GENOMIC DNA]</scope>
    <source>
        <strain evidence="1 2">BN140078</strain>
    </source>
</reference>
<gene>
    <name evidence="1" type="ORF">F0L74_09845</name>
</gene>
<proteinExistence type="predicted"/>
<accession>A0A5B2VUB5</accession>
<reference evidence="1 2" key="2">
    <citation type="submission" date="2019-09" db="EMBL/GenBank/DDBJ databases">
        <authorList>
            <person name="Jin C."/>
        </authorList>
    </citation>
    <scope>NUCLEOTIDE SEQUENCE [LARGE SCALE GENOMIC DNA]</scope>
    <source>
        <strain evidence="1 2">BN140078</strain>
    </source>
</reference>
<name>A0A5B2VUB5_9BACT</name>
<evidence type="ECO:0000313" key="2">
    <source>
        <dbReference type="Proteomes" id="UP000324611"/>
    </source>
</evidence>
<keyword evidence="2" id="KW-1185">Reference proteome</keyword>
<dbReference type="RefSeq" id="WP_149837697.1">
    <property type="nucleotide sequence ID" value="NZ_VUOC01000002.1"/>
</dbReference>
<dbReference type="AlphaFoldDB" id="A0A5B2VUB5"/>
<comment type="caution">
    <text evidence="1">The sequence shown here is derived from an EMBL/GenBank/DDBJ whole genome shotgun (WGS) entry which is preliminary data.</text>
</comment>
<sequence length="59" mass="6547">MSKMFNNIPTLPADKMPEGPYLSFDFNDGGPITSVIEWKVVNGVLYVVNERTTTGICHT</sequence>
<dbReference type="EMBL" id="VUOC01000002">
    <property type="protein sequence ID" value="KAA2242821.1"/>
    <property type="molecule type" value="Genomic_DNA"/>
</dbReference>